<evidence type="ECO:0000256" key="4">
    <source>
        <dbReference type="ARBA" id="ARBA00022741"/>
    </source>
</evidence>
<reference evidence="10 11" key="1">
    <citation type="submission" date="2020-01" db="EMBL/GenBank/DDBJ databases">
        <authorList>
            <person name="Gupta K D."/>
        </authorList>
    </citation>
    <scope>NUCLEOTIDE SEQUENCE [LARGE SCALE GENOMIC DNA]</scope>
</reference>
<keyword evidence="4" id="KW-0547">Nucleotide-binding</keyword>
<comment type="caution">
    <text evidence="10">The sequence shown here is derived from an EMBL/GenBank/DDBJ whole genome shotgun (WGS) entry which is preliminary data.</text>
</comment>
<evidence type="ECO:0000313" key="10">
    <source>
        <dbReference type="EMBL" id="CAA7261585.1"/>
    </source>
</evidence>
<evidence type="ECO:0000256" key="6">
    <source>
        <dbReference type="ARBA" id="ARBA00022840"/>
    </source>
</evidence>
<dbReference type="Proteomes" id="UP000467700">
    <property type="component" value="Unassembled WGS sequence"/>
</dbReference>
<feature type="compositionally biased region" description="Low complexity" evidence="8">
    <location>
        <begin position="540"/>
        <end position="552"/>
    </location>
</feature>
<dbReference type="SMART" id="SM00562">
    <property type="entry name" value="NDK"/>
    <property type="match status" value="1"/>
</dbReference>
<feature type="compositionally biased region" description="Polar residues" evidence="8">
    <location>
        <begin position="276"/>
        <end position="295"/>
    </location>
</feature>
<evidence type="ECO:0000313" key="11">
    <source>
        <dbReference type="Proteomes" id="UP000467700"/>
    </source>
</evidence>
<dbReference type="PROSITE" id="PS51374">
    <property type="entry name" value="NDPK_LIKE"/>
    <property type="match status" value="1"/>
</dbReference>
<dbReference type="Pfam" id="PF00334">
    <property type="entry name" value="NDK"/>
    <property type="match status" value="1"/>
</dbReference>
<dbReference type="SUPFAM" id="SSF54919">
    <property type="entry name" value="Nucleoside diphosphate kinase, NDK"/>
    <property type="match status" value="1"/>
</dbReference>
<keyword evidence="6" id="KW-0067">ATP-binding</keyword>
<dbReference type="GO" id="GO:0005524">
    <property type="term" value="F:ATP binding"/>
    <property type="evidence" value="ECO:0007669"/>
    <property type="project" value="UniProtKB-KW"/>
</dbReference>
<organism evidence="10 11">
    <name type="scientific">Cyclocybe aegerita</name>
    <name type="common">Black poplar mushroom</name>
    <name type="synonym">Agrocybe aegerita</name>
    <dbReference type="NCBI Taxonomy" id="1973307"/>
    <lineage>
        <taxon>Eukaryota</taxon>
        <taxon>Fungi</taxon>
        <taxon>Dikarya</taxon>
        <taxon>Basidiomycota</taxon>
        <taxon>Agaricomycotina</taxon>
        <taxon>Agaricomycetes</taxon>
        <taxon>Agaricomycetidae</taxon>
        <taxon>Agaricales</taxon>
        <taxon>Agaricineae</taxon>
        <taxon>Bolbitiaceae</taxon>
        <taxon>Cyclocybe</taxon>
    </lineage>
</organism>
<keyword evidence="11" id="KW-1185">Reference proteome</keyword>
<evidence type="ECO:0000256" key="2">
    <source>
        <dbReference type="ARBA" id="ARBA00017632"/>
    </source>
</evidence>
<feature type="region of interest" description="Disordered" evidence="8">
    <location>
        <begin position="1"/>
        <end position="91"/>
    </location>
</feature>
<accession>A0A8S0VQY4</accession>
<feature type="compositionally biased region" description="Low complexity" evidence="8">
    <location>
        <begin position="580"/>
        <end position="618"/>
    </location>
</feature>
<dbReference type="PANTHER" id="PTHR46161">
    <property type="entry name" value="NUCLEOSIDE DIPHOSPHATE KINASE"/>
    <property type="match status" value="1"/>
</dbReference>
<dbReference type="Gene3D" id="3.30.70.141">
    <property type="entry name" value="Nucleoside diphosphate kinase-like domain"/>
    <property type="match status" value="1"/>
</dbReference>
<feature type="domain" description="Nucleoside diphosphate kinase-like" evidence="9">
    <location>
        <begin position="97"/>
        <end position="230"/>
    </location>
</feature>
<gene>
    <name evidence="10" type="ORF">AAE3_LOCUS3698</name>
</gene>
<evidence type="ECO:0000256" key="7">
    <source>
        <dbReference type="PROSITE-ProRule" id="PRU00706"/>
    </source>
</evidence>
<evidence type="ECO:0000256" key="5">
    <source>
        <dbReference type="ARBA" id="ARBA00022777"/>
    </source>
</evidence>
<dbReference type="OrthoDB" id="2162449at2759"/>
<dbReference type="GO" id="GO:0016301">
    <property type="term" value="F:kinase activity"/>
    <property type="evidence" value="ECO:0007669"/>
    <property type="project" value="UniProtKB-KW"/>
</dbReference>
<feature type="region of interest" description="Disordered" evidence="8">
    <location>
        <begin position="226"/>
        <end position="246"/>
    </location>
</feature>
<feature type="region of interest" description="Disordered" evidence="8">
    <location>
        <begin position="392"/>
        <end position="430"/>
    </location>
</feature>
<comment type="similarity">
    <text evidence="1 7">Belongs to the NDK family.</text>
</comment>
<evidence type="ECO:0000259" key="9">
    <source>
        <dbReference type="SMART" id="SM00562"/>
    </source>
</evidence>
<comment type="caution">
    <text evidence="7">Lacks conserved residue(s) required for the propagation of feature annotation.</text>
</comment>
<dbReference type="PANTHER" id="PTHR46161:SF3">
    <property type="entry name" value="NUCLEOSIDE DIPHOSPHATE KINASE DDB_G0292928-RELATED"/>
    <property type="match status" value="1"/>
</dbReference>
<feature type="compositionally biased region" description="Basic and acidic residues" evidence="8">
    <location>
        <begin position="47"/>
        <end position="64"/>
    </location>
</feature>
<feature type="region of interest" description="Disordered" evidence="8">
    <location>
        <begin position="267"/>
        <end position="296"/>
    </location>
</feature>
<dbReference type="InterPro" id="IPR034907">
    <property type="entry name" value="NDK-like_dom"/>
</dbReference>
<evidence type="ECO:0000256" key="3">
    <source>
        <dbReference type="ARBA" id="ARBA00022679"/>
    </source>
</evidence>
<proteinExistence type="inferred from homology"/>
<dbReference type="EMBL" id="CACVBS010000033">
    <property type="protein sequence ID" value="CAA7261585.1"/>
    <property type="molecule type" value="Genomic_DNA"/>
</dbReference>
<sequence length="618" mass="64834">MSASPSPTHQAINGAAGDAQDQAQDQVNGHYDDSELLRSSEAAVRGLKVEPDPNHHDHQQREEVQVEQELLGKTSTGANSKPKMVPRLSSSTATTPITRTVAIIKTHALTYRFDIEKRIQEASFEIVKERQMEFDTETDPETLYELFGEDTDSLAEGPVWVYVLERRRAVEVWNTLMGDADLDTARRDSPNSLRALYGLSSTQNGLMGSPDNTTAEIQIASLFASSPPFPTSDLPSDDAQSTGDRFGSVRSVASSVLEQMRAVAAAAGDDEGYAPSSATNPSTVGGSSHRLNSNGKAPFKARAVPVTTDKPDIVPRTTKAAALRAGLIEPTDGALRAVYSPTKARAPVSKERLAKTFANVPGHKRAETIAVASTAAPTIAPRMTRAASLRLGQAPPPPPAAMKKRSATDPAATFEGVPGHKRRESIAVASVKAPTVAPRLNKSAALRAQKEPAPPTSFMFKSATLSRAASNSALSPPKTPASARPASQAGHTRRASSVVGHRPSTASTPAPISRPKPAALTPKTNGGATHGFDTNDADLPTPTQTPTTATTPAPAPSKVRPRPSSVIGAPSIAPRTNRSAALRAAKQEAEAAAAAAAARKGPRSSKVPPSSFKPSLAV</sequence>
<dbReference type="InterPro" id="IPR036850">
    <property type="entry name" value="NDK-like_dom_sf"/>
</dbReference>
<feature type="compositionally biased region" description="Polar residues" evidence="8">
    <location>
        <begin position="1"/>
        <end position="11"/>
    </location>
</feature>
<evidence type="ECO:0000256" key="8">
    <source>
        <dbReference type="SAM" id="MobiDB-lite"/>
    </source>
</evidence>
<dbReference type="AlphaFoldDB" id="A0A8S0VQY4"/>
<keyword evidence="3" id="KW-0808">Transferase</keyword>
<keyword evidence="5" id="KW-0418">Kinase</keyword>
<evidence type="ECO:0000256" key="1">
    <source>
        <dbReference type="ARBA" id="ARBA00008142"/>
    </source>
</evidence>
<feature type="compositionally biased region" description="Low complexity" evidence="8">
    <location>
        <begin position="14"/>
        <end position="26"/>
    </location>
</feature>
<protein>
    <recommendedName>
        <fullName evidence="2">Nucleoside diphosphate kinase</fullName>
    </recommendedName>
</protein>
<name>A0A8S0VQY4_CYCAE</name>
<feature type="region of interest" description="Disordered" evidence="8">
    <location>
        <begin position="469"/>
        <end position="618"/>
    </location>
</feature>